<dbReference type="Gene3D" id="3.30.565.10">
    <property type="entry name" value="Histidine kinase-like ATPase, C-terminal domain"/>
    <property type="match status" value="1"/>
</dbReference>
<dbReference type="InterPro" id="IPR036890">
    <property type="entry name" value="HATPase_C_sf"/>
</dbReference>
<dbReference type="PANTHER" id="PTHR45339">
    <property type="entry name" value="HYBRID SIGNAL TRANSDUCTION HISTIDINE KINASE J"/>
    <property type="match status" value="1"/>
</dbReference>
<dbReference type="EC" id="2.7.13.3" evidence="2"/>
<dbReference type="Pfam" id="PF00072">
    <property type="entry name" value="Response_reg"/>
    <property type="match status" value="1"/>
</dbReference>
<evidence type="ECO:0000256" key="1">
    <source>
        <dbReference type="ARBA" id="ARBA00000085"/>
    </source>
</evidence>
<dbReference type="InterPro" id="IPR003661">
    <property type="entry name" value="HisK_dim/P_dom"/>
</dbReference>
<gene>
    <name evidence="8" type="ORF">IFO69_01470</name>
</gene>
<comment type="caution">
    <text evidence="8">The sequence shown here is derived from an EMBL/GenBank/DDBJ whole genome shotgun (WGS) entry which is preliminary data.</text>
</comment>
<dbReference type="SUPFAM" id="SSF55874">
    <property type="entry name" value="ATPase domain of HSP90 chaperone/DNA topoisomerase II/histidine kinase"/>
    <property type="match status" value="1"/>
</dbReference>
<dbReference type="CDD" id="cd17546">
    <property type="entry name" value="REC_hyHK_CKI1_RcsC-like"/>
    <property type="match status" value="1"/>
</dbReference>
<evidence type="ECO:0000256" key="2">
    <source>
        <dbReference type="ARBA" id="ARBA00012438"/>
    </source>
</evidence>
<evidence type="ECO:0000313" key="9">
    <source>
        <dbReference type="Proteomes" id="UP000647133"/>
    </source>
</evidence>
<feature type="modified residue" description="4-aspartylphosphate" evidence="5">
    <location>
        <position position="563"/>
    </location>
</feature>
<dbReference type="PROSITE" id="PS50110">
    <property type="entry name" value="RESPONSE_REGULATORY"/>
    <property type="match status" value="1"/>
</dbReference>
<dbReference type="InterPro" id="IPR036097">
    <property type="entry name" value="HisK_dim/P_sf"/>
</dbReference>
<evidence type="ECO:0000256" key="4">
    <source>
        <dbReference type="ARBA" id="ARBA00023012"/>
    </source>
</evidence>
<dbReference type="SUPFAM" id="SSF47384">
    <property type="entry name" value="Homodimeric domain of signal transducing histidine kinase"/>
    <property type="match status" value="1"/>
</dbReference>
<evidence type="ECO:0000259" key="6">
    <source>
        <dbReference type="PROSITE" id="PS50109"/>
    </source>
</evidence>
<dbReference type="Pfam" id="PF00512">
    <property type="entry name" value="HisKA"/>
    <property type="match status" value="1"/>
</dbReference>
<proteinExistence type="predicted"/>
<dbReference type="PROSITE" id="PS50109">
    <property type="entry name" value="HIS_KIN"/>
    <property type="match status" value="1"/>
</dbReference>
<evidence type="ECO:0000256" key="3">
    <source>
        <dbReference type="ARBA" id="ARBA00022553"/>
    </source>
</evidence>
<feature type="domain" description="Histidine kinase" evidence="6">
    <location>
        <begin position="268"/>
        <end position="489"/>
    </location>
</feature>
<name>A0ABR9AFA6_9BACT</name>
<dbReference type="InterPro" id="IPR011006">
    <property type="entry name" value="CheY-like_superfamily"/>
</dbReference>
<dbReference type="PRINTS" id="PR00344">
    <property type="entry name" value="BCTRLSENSOR"/>
</dbReference>
<evidence type="ECO:0000256" key="5">
    <source>
        <dbReference type="PROSITE-ProRule" id="PRU00169"/>
    </source>
</evidence>
<keyword evidence="9" id="KW-1185">Reference proteome</keyword>
<dbReference type="InterPro" id="IPR035965">
    <property type="entry name" value="PAS-like_dom_sf"/>
</dbReference>
<dbReference type="SUPFAM" id="SSF52172">
    <property type="entry name" value="CheY-like"/>
    <property type="match status" value="1"/>
</dbReference>
<comment type="catalytic activity">
    <reaction evidence="1">
        <text>ATP + protein L-histidine = ADP + protein N-phospho-L-histidine.</text>
        <dbReference type="EC" id="2.7.13.3"/>
    </reaction>
</comment>
<sequence length="632" mass="72102">MKDRNLNNLFRTITDQSSEMVFIVEKVFPYAIVYGNKAFENEIGKLLSDESLRGLGLDINTLLFQEENIIHYNNDFYSFFVENDQIGGDYYLFQKGSKISLQDSEVSLDIFNKQVKAEDFFFKNLLDKIPTALFQMVMDDRGKMSFKYFSESRKGMFDMAGKDKDHFKSIDFLLSRVHPDDIGMVLKTIVYSTRSMAHWRCEFRIIINPEEGPRWVIGVASPESLPSGINWYGSIIDITDIKERELELEAAKKVAEESSRTKSDFISMITHEIRTPLNAISGSVYSLFGEEHSKLQEGPLNTINFAVDNLIIMINDLLDFQKIESGKMSIEHKPFNVKQLLGQVVNGLKYQAHESKNQVNLIVSDRLDVNVLGDKVRLSQVLNNLMTNALKFTNEGRVNLTATLVQDTENQVRVYFEVKDTGIGIAREDFKKVFNEFDQVSHSFDVKYGGTGLGMPITKRLLENMGSQIQLESEVGVGSTFFFEITFDKSFAENSIEVLKPSIAETETPLEKPRVLLAEDNEVNAIVIMKIIRRWGFECERVCNGEEALRAVDIKRYDIILMDLQMPVMDGYEAARLIKEKTSIPIIALTAASKSELQNRMEDRLMDSFISKPIDALELQGRIKELIKAHKV</sequence>
<dbReference type="InterPro" id="IPR004358">
    <property type="entry name" value="Sig_transdc_His_kin-like_C"/>
</dbReference>
<evidence type="ECO:0000313" key="8">
    <source>
        <dbReference type="EMBL" id="MBD8487406.1"/>
    </source>
</evidence>
<dbReference type="Gene3D" id="3.40.50.2300">
    <property type="match status" value="1"/>
</dbReference>
<accession>A0ABR9AFA6</accession>
<dbReference type="PANTHER" id="PTHR45339:SF1">
    <property type="entry name" value="HYBRID SIGNAL TRANSDUCTION HISTIDINE KINASE J"/>
    <property type="match status" value="1"/>
</dbReference>
<dbReference type="InterPro" id="IPR003594">
    <property type="entry name" value="HATPase_dom"/>
</dbReference>
<dbReference type="Gene3D" id="3.30.450.20">
    <property type="entry name" value="PAS domain"/>
    <property type="match status" value="1"/>
</dbReference>
<keyword evidence="3 5" id="KW-0597">Phosphoprotein</keyword>
<dbReference type="InterPro" id="IPR005467">
    <property type="entry name" value="His_kinase_dom"/>
</dbReference>
<dbReference type="SUPFAM" id="SSF55785">
    <property type="entry name" value="PYP-like sensor domain (PAS domain)"/>
    <property type="match status" value="1"/>
</dbReference>
<dbReference type="CDD" id="cd16922">
    <property type="entry name" value="HATPase_EvgS-ArcB-TorS-like"/>
    <property type="match status" value="1"/>
</dbReference>
<dbReference type="InterPro" id="IPR001789">
    <property type="entry name" value="Sig_transdc_resp-reg_receiver"/>
</dbReference>
<reference evidence="8 9" key="1">
    <citation type="submission" date="2020-09" db="EMBL/GenBank/DDBJ databases">
        <title>Echinicola sp. CAU 1574 isolated from sand of Sido Beach.</title>
        <authorList>
            <person name="Kim W."/>
        </authorList>
    </citation>
    <scope>NUCLEOTIDE SEQUENCE [LARGE SCALE GENOMIC DNA]</scope>
    <source>
        <strain evidence="8 9">CAU 1574</strain>
    </source>
</reference>
<evidence type="ECO:0000259" key="7">
    <source>
        <dbReference type="PROSITE" id="PS50110"/>
    </source>
</evidence>
<feature type="domain" description="Response regulatory" evidence="7">
    <location>
        <begin position="514"/>
        <end position="627"/>
    </location>
</feature>
<dbReference type="CDD" id="cd00082">
    <property type="entry name" value="HisKA"/>
    <property type="match status" value="1"/>
</dbReference>
<dbReference type="Gene3D" id="1.10.287.130">
    <property type="match status" value="1"/>
</dbReference>
<protein>
    <recommendedName>
        <fullName evidence="2">histidine kinase</fullName>
        <ecNumber evidence="2">2.7.13.3</ecNumber>
    </recommendedName>
</protein>
<dbReference type="Proteomes" id="UP000647133">
    <property type="component" value="Unassembled WGS sequence"/>
</dbReference>
<dbReference type="Pfam" id="PF02518">
    <property type="entry name" value="HATPase_c"/>
    <property type="match status" value="1"/>
</dbReference>
<dbReference type="SMART" id="SM00448">
    <property type="entry name" value="REC"/>
    <property type="match status" value="1"/>
</dbReference>
<organism evidence="8 9">
    <name type="scientific">Echinicola arenosa</name>
    <dbReference type="NCBI Taxonomy" id="2774144"/>
    <lineage>
        <taxon>Bacteria</taxon>
        <taxon>Pseudomonadati</taxon>
        <taxon>Bacteroidota</taxon>
        <taxon>Cytophagia</taxon>
        <taxon>Cytophagales</taxon>
        <taxon>Cyclobacteriaceae</taxon>
        <taxon>Echinicola</taxon>
    </lineage>
</organism>
<dbReference type="SMART" id="SM00387">
    <property type="entry name" value="HATPase_c"/>
    <property type="match status" value="1"/>
</dbReference>
<keyword evidence="4" id="KW-0902">Two-component regulatory system</keyword>
<dbReference type="EMBL" id="JACYTQ010000001">
    <property type="protein sequence ID" value="MBD8487406.1"/>
    <property type="molecule type" value="Genomic_DNA"/>
</dbReference>
<dbReference type="SMART" id="SM00388">
    <property type="entry name" value="HisKA"/>
    <property type="match status" value="1"/>
</dbReference>